<feature type="active site" description="Proton donor/acceptor" evidence="7">
    <location>
        <position position="70"/>
    </location>
</feature>
<keyword evidence="5 7" id="KW-0413">Isomerase</keyword>
<feature type="binding site" evidence="7">
    <location>
        <begin position="7"/>
        <end position="8"/>
    </location>
    <ligand>
        <name>substrate</name>
    </ligand>
</feature>
<keyword evidence="4 7" id="KW-0573">Peptidoglycan synthesis</keyword>
<comment type="similarity">
    <text evidence="7">Belongs to the aspartate/glutamate racemases family.</text>
</comment>
<dbReference type="HAMAP" id="MF_00258">
    <property type="entry name" value="Glu_racemase"/>
    <property type="match status" value="1"/>
</dbReference>
<dbReference type="InterPro" id="IPR004391">
    <property type="entry name" value="Glu_race"/>
</dbReference>
<evidence type="ECO:0000256" key="1">
    <source>
        <dbReference type="ARBA" id="ARBA00001602"/>
    </source>
</evidence>
<protein>
    <recommendedName>
        <fullName evidence="2 7">Glutamate racemase</fullName>
        <ecNumber evidence="2 7">5.1.1.3</ecNumber>
    </recommendedName>
</protein>
<comment type="function">
    <text evidence="7">Provides the (R)-glutamate required for cell wall biosynthesis.</text>
</comment>
<feature type="active site" description="Proton donor/acceptor" evidence="7">
    <location>
        <position position="190"/>
    </location>
</feature>
<dbReference type="InterPro" id="IPR001920">
    <property type="entry name" value="Asp/Glu_race"/>
</dbReference>
<dbReference type="GO" id="GO:0071555">
    <property type="term" value="P:cell wall organization"/>
    <property type="evidence" value="ECO:0007669"/>
    <property type="project" value="UniProtKB-KW"/>
</dbReference>
<proteinExistence type="inferred from homology"/>
<dbReference type="GO" id="GO:0009252">
    <property type="term" value="P:peptidoglycan biosynthetic process"/>
    <property type="evidence" value="ECO:0007669"/>
    <property type="project" value="UniProtKB-UniRule"/>
</dbReference>
<dbReference type="Proteomes" id="UP000034127">
    <property type="component" value="Unassembled WGS sequence"/>
</dbReference>
<reference evidence="8 9" key="1">
    <citation type="journal article" date="2015" name="Nature">
        <title>rRNA introns, odd ribosomes, and small enigmatic genomes across a large radiation of phyla.</title>
        <authorList>
            <person name="Brown C.T."/>
            <person name="Hug L.A."/>
            <person name="Thomas B.C."/>
            <person name="Sharon I."/>
            <person name="Castelle C.J."/>
            <person name="Singh A."/>
            <person name="Wilkins M.J."/>
            <person name="Williams K.H."/>
            <person name="Banfield J.F."/>
        </authorList>
    </citation>
    <scope>NUCLEOTIDE SEQUENCE [LARGE SCALE GENOMIC DNA]</scope>
</reference>
<dbReference type="PROSITE" id="PS00923">
    <property type="entry name" value="ASP_GLU_RACEMASE_1"/>
    <property type="match status" value="1"/>
</dbReference>
<name>A0A0G0DTN9_9BACT</name>
<keyword evidence="6 7" id="KW-0961">Cell wall biogenesis/degradation</keyword>
<comment type="catalytic activity">
    <reaction evidence="1 7">
        <text>L-glutamate = D-glutamate</text>
        <dbReference type="Rhea" id="RHEA:12813"/>
        <dbReference type="ChEBI" id="CHEBI:29985"/>
        <dbReference type="ChEBI" id="CHEBI:29986"/>
        <dbReference type="EC" id="5.1.1.3"/>
    </reaction>
</comment>
<dbReference type="Pfam" id="PF01177">
    <property type="entry name" value="Asp_Glu_race"/>
    <property type="match status" value="1"/>
</dbReference>
<feature type="binding site" evidence="7">
    <location>
        <begin position="39"/>
        <end position="40"/>
    </location>
    <ligand>
        <name>substrate</name>
    </ligand>
</feature>
<dbReference type="GO" id="GO:0008881">
    <property type="term" value="F:glutamate racemase activity"/>
    <property type="evidence" value="ECO:0007669"/>
    <property type="project" value="UniProtKB-UniRule"/>
</dbReference>
<accession>A0A0G0DTN9</accession>
<dbReference type="Gene3D" id="3.40.50.1860">
    <property type="match status" value="2"/>
</dbReference>
<sequence length="275" mass="31480">MKIGVFDSGLGGLTILKALLKELPQYNYVYLGDNARVPYGNRSPETIYEFTKQAVEFLFKKNCKIIILACNTATSTSLKKIQQEYLPKHYPDRRVLGVIKPVVEELESQIINNKTQKIGIIGTKATVNSGAFVREIDKTLPNSSVYQQACPLLVPFIEDGLKNNKVLKLILKEYLDGLLKEKIKALVLACTHYEVIEKEIQKTIGREIKIISEGKIIAKKLEEYLQNHQEIEKKLEKHKKVEYYVTDLNPDYEKIIKIFLGKSLRKAEIFYTTLV</sequence>
<evidence type="ECO:0000256" key="3">
    <source>
        <dbReference type="ARBA" id="ARBA00022960"/>
    </source>
</evidence>
<evidence type="ECO:0000256" key="2">
    <source>
        <dbReference type="ARBA" id="ARBA00013090"/>
    </source>
</evidence>
<dbReference type="FunFam" id="3.40.50.1860:FF:000001">
    <property type="entry name" value="Glutamate racemase"/>
    <property type="match status" value="1"/>
</dbReference>
<comment type="caution">
    <text evidence="8">The sequence shown here is derived from an EMBL/GenBank/DDBJ whole genome shotgun (WGS) entry which is preliminary data.</text>
</comment>
<dbReference type="GO" id="GO:0008360">
    <property type="term" value="P:regulation of cell shape"/>
    <property type="evidence" value="ECO:0007669"/>
    <property type="project" value="UniProtKB-KW"/>
</dbReference>
<dbReference type="InterPro" id="IPR018187">
    <property type="entry name" value="Asp/Glu_racemase_AS_1"/>
</dbReference>
<keyword evidence="3 7" id="KW-0133">Cell shape</keyword>
<dbReference type="SUPFAM" id="SSF53681">
    <property type="entry name" value="Aspartate/glutamate racemase"/>
    <property type="match status" value="2"/>
</dbReference>
<dbReference type="PANTHER" id="PTHR21198:SF2">
    <property type="entry name" value="GLUTAMATE RACEMASE"/>
    <property type="match status" value="1"/>
</dbReference>
<evidence type="ECO:0000256" key="4">
    <source>
        <dbReference type="ARBA" id="ARBA00022984"/>
    </source>
</evidence>
<evidence type="ECO:0000313" key="9">
    <source>
        <dbReference type="Proteomes" id="UP000034127"/>
    </source>
</evidence>
<organism evidence="8 9">
    <name type="scientific">Candidatus Roizmanbacteria bacterium GW2011_GWC2_35_12</name>
    <dbReference type="NCBI Taxonomy" id="1618485"/>
    <lineage>
        <taxon>Bacteria</taxon>
        <taxon>Candidatus Roizmaniibacteriota</taxon>
    </lineage>
</organism>
<feature type="binding site" evidence="7">
    <location>
        <begin position="71"/>
        <end position="72"/>
    </location>
    <ligand>
        <name>substrate</name>
    </ligand>
</feature>
<dbReference type="AlphaFoldDB" id="A0A0G0DTN9"/>
<evidence type="ECO:0000256" key="7">
    <source>
        <dbReference type="HAMAP-Rule" id="MF_00258"/>
    </source>
</evidence>
<comment type="pathway">
    <text evidence="7">Cell wall biogenesis; peptidoglycan biosynthesis.</text>
</comment>
<dbReference type="PATRIC" id="fig|1618485.3.peg.824"/>
<dbReference type="EMBL" id="LBPX01000034">
    <property type="protein sequence ID" value="KKP66360.1"/>
    <property type="molecule type" value="Genomic_DNA"/>
</dbReference>
<dbReference type="NCBIfam" id="TIGR00067">
    <property type="entry name" value="glut_race"/>
    <property type="match status" value="1"/>
</dbReference>
<feature type="binding site" evidence="7">
    <location>
        <begin position="191"/>
        <end position="192"/>
    </location>
    <ligand>
        <name>substrate</name>
    </ligand>
</feature>
<evidence type="ECO:0000313" key="8">
    <source>
        <dbReference type="EMBL" id="KKP66360.1"/>
    </source>
</evidence>
<gene>
    <name evidence="7" type="primary">murI</name>
    <name evidence="8" type="ORF">UR63_C0034G0017</name>
</gene>
<dbReference type="EC" id="5.1.1.3" evidence="2 7"/>
<evidence type="ECO:0000256" key="5">
    <source>
        <dbReference type="ARBA" id="ARBA00023235"/>
    </source>
</evidence>
<dbReference type="PANTHER" id="PTHR21198">
    <property type="entry name" value="GLUTAMATE RACEMASE"/>
    <property type="match status" value="1"/>
</dbReference>
<evidence type="ECO:0000256" key="6">
    <source>
        <dbReference type="ARBA" id="ARBA00023316"/>
    </source>
</evidence>
<dbReference type="UniPathway" id="UPA00219"/>
<dbReference type="InterPro" id="IPR015942">
    <property type="entry name" value="Asp/Glu/hydantoin_racemase"/>
</dbReference>